<keyword evidence="3" id="KW-0604">Photosystem II</keyword>
<sequence>MKKLYFLLTFMSVFIYSQNQINWEVLSPKPTYNSGKDLHFINEMQGFFLTGKELIETKDGGTNWTVNKNFTYANSFDLLNDVGIVAQNFCQVSITKDRASTWQTQTLGAQDNLIYAKVFDNDNFVVASKNKIYSTVDGGTTWITKTFNISAANIVYFTNKNTGFVGTTNGSIFKTTDGGNSWSQKISSNTIPSDYFTMYFYNTQIGYAVQGHGNVMKTVDAGETWLKISNPSENIFAIQFLSESIGYAVGEYGVVYKTTDGGITWQTRLFQNGYIYGTSMFGLHFFNEDKGFIVGSAGRILRTDNGGFNWTQYSPFYSSVNSLEITENSIFAKVGLDIFKTSDSGGNWSKLSRPDDLQPTSVQPYARDVKFVSDNIGYIIGGKYNTESNLYKTTDGGISWTKKKNFSASGLTGFDFLNENFGIICGGQGTMTYGLYKTTDGGETWVELNGQYSFRSIKIFSEQIIYAASYSHLYKSSDGGLSWNLLFTYDNQEIADFFFLDENNGFLIGDPDVNLNRTVDGGVTWIREQIPYEWYKQIKFLNKNVGVLIDEEGQINVSYDGGRTWKYDGNHYSFNSLKIVNNKIYITGEGGRILRGNFLNVPQNVVVTKPVVEYFNDRAKLKGSVANNGVEELTDIKFEISTTQFFAQPFYIEANLSQVSSNDSKDIIGAVSGLQPNQKYYVRLTAKRNGLKINGNTENFTTTENFTLNISTPMIYGDASKVKLEGLATANGDDLLDLVFEYGLTETDFSNQVVSVPNEVLKESGQKTLTGNLVNLLPATKYYARIKGHYKGSAVYSNTISFTTNQEFSFSISNEIANEKIFLNAFVDAYYKDITELKFEYGTLDFENSVAASPDNVVALSNKQVNASINISSIDPNRPYYYRLSGKTNGRIVYSENSIFTTSPTTPILIKDSVVPIDNTSVKMKGLVYAGQKFLTSVKFEYGLTPDLGSLSPVVLNYVYGNAVQPIEFTLSGLDINKIYYYKISAMDGSEKIYSELYSFRISEMLGVQEDSFTKIKIYPNPVIDFLHFDSQDKIKEVKIFDSNGRLIKMLSLLNNSSVDVTSLTTGIYYLEAETDTKSQRFKIIKR</sequence>
<dbReference type="STRING" id="216903.SAMN05444371_1456"/>
<feature type="domain" description="Secretion system C-terminal sorting" evidence="5">
    <location>
        <begin position="1018"/>
        <end position="1084"/>
    </location>
</feature>
<dbReference type="InterPro" id="IPR028203">
    <property type="entry name" value="PSII_CF48-like_dom"/>
</dbReference>
<proteinExistence type="predicted"/>
<evidence type="ECO:0000313" key="6">
    <source>
        <dbReference type="EMBL" id="SHK13931.1"/>
    </source>
</evidence>
<dbReference type="Pfam" id="PF18962">
    <property type="entry name" value="Por_Secre_tail"/>
    <property type="match status" value="1"/>
</dbReference>
<dbReference type="Pfam" id="PF14870">
    <property type="entry name" value="PSII_BNR"/>
    <property type="match status" value="1"/>
</dbReference>
<keyword evidence="1" id="KW-0602">Photosynthesis</keyword>
<dbReference type="AlphaFoldDB" id="A0A1M6Q1C2"/>
<dbReference type="OrthoDB" id="610388at2"/>
<dbReference type="InterPro" id="IPR026444">
    <property type="entry name" value="Secre_tail"/>
</dbReference>
<dbReference type="PANTHER" id="PTHR47199">
    <property type="entry name" value="PHOTOSYSTEM II STABILITY/ASSEMBLY FACTOR HCF136, CHLOROPLASTIC"/>
    <property type="match status" value="1"/>
</dbReference>
<dbReference type="Proteomes" id="UP000184498">
    <property type="component" value="Unassembled WGS sequence"/>
</dbReference>
<dbReference type="GO" id="GO:0015979">
    <property type="term" value="P:photosynthesis"/>
    <property type="evidence" value="ECO:0007669"/>
    <property type="project" value="UniProtKB-KW"/>
</dbReference>
<feature type="domain" description="Photosynthesis system II assembly factor Ycf48/Hcf136-like" evidence="4">
    <location>
        <begin position="224"/>
        <end position="349"/>
    </location>
</feature>
<evidence type="ECO:0000256" key="1">
    <source>
        <dbReference type="ARBA" id="ARBA00022531"/>
    </source>
</evidence>
<dbReference type="InterPro" id="IPR015943">
    <property type="entry name" value="WD40/YVTN_repeat-like_dom_sf"/>
</dbReference>
<dbReference type="EMBL" id="FRAM01000001">
    <property type="protein sequence ID" value="SHK13931.1"/>
    <property type="molecule type" value="Genomic_DNA"/>
</dbReference>
<dbReference type="PANTHER" id="PTHR47199:SF2">
    <property type="entry name" value="PHOTOSYSTEM II STABILITY_ASSEMBLY FACTOR HCF136, CHLOROPLASTIC"/>
    <property type="match status" value="1"/>
</dbReference>
<name>A0A1M6Q1C2_9FLAO</name>
<gene>
    <name evidence="6" type="ORF">SAMN05444371_1456</name>
</gene>
<dbReference type="RefSeq" id="WP_072997081.1">
    <property type="nucleotide sequence ID" value="NZ_FRAM01000001.1"/>
</dbReference>
<dbReference type="NCBIfam" id="TIGR04183">
    <property type="entry name" value="Por_Secre_tail"/>
    <property type="match status" value="1"/>
</dbReference>
<keyword evidence="7" id="KW-1185">Reference proteome</keyword>
<dbReference type="GO" id="GO:0009523">
    <property type="term" value="C:photosystem II"/>
    <property type="evidence" value="ECO:0007669"/>
    <property type="project" value="UniProtKB-KW"/>
</dbReference>
<organism evidence="6 7">
    <name type="scientific">Epilithonimonas mollis</name>
    <dbReference type="NCBI Taxonomy" id="216903"/>
    <lineage>
        <taxon>Bacteria</taxon>
        <taxon>Pseudomonadati</taxon>
        <taxon>Bacteroidota</taxon>
        <taxon>Flavobacteriia</taxon>
        <taxon>Flavobacteriales</taxon>
        <taxon>Weeksellaceae</taxon>
        <taxon>Chryseobacterium group</taxon>
        <taxon>Epilithonimonas</taxon>
    </lineage>
</organism>
<evidence type="ECO:0000313" key="7">
    <source>
        <dbReference type="Proteomes" id="UP000184498"/>
    </source>
</evidence>
<evidence type="ECO:0000259" key="5">
    <source>
        <dbReference type="Pfam" id="PF18962"/>
    </source>
</evidence>
<dbReference type="Gene3D" id="2.130.10.10">
    <property type="entry name" value="YVTN repeat-like/Quinoprotein amine dehydrogenase"/>
    <property type="match status" value="3"/>
</dbReference>
<accession>A0A1M6Q1C2</accession>
<dbReference type="SUPFAM" id="SSF110296">
    <property type="entry name" value="Oligoxyloglucan reducing end-specific cellobiohydrolase"/>
    <property type="match status" value="3"/>
</dbReference>
<protein>
    <submittedName>
        <fullName evidence="6">Por secretion system C-terminal sorting domain-containing protein</fullName>
    </submittedName>
</protein>
<evidence type="ECO:0000256" key="3">
    <source>
        <dbReference type="ARBA" id="ARBA00023276"/>
    </source>
</evidence>
<keyword evidence="2" id="KW-0732">Signal</keyword>
<evidence type="ECO:0000259" key="4">
    <source>
        <dbReference type="Pfam" id="PF14870"/>
    </source>
</evidence>
<reference evidence="7" key="1">
    <citation type="submission" date="2016-11" db="EMBL/GenBank/DDBJ databases">
        <authorList>
            <person name="Varghese N."/>
            <person name="Submissions S."/>
        </authorList>
    </citation>
    <scope>NUCLEOTIDE SEQUENCE [LARGE SCALE GENOMIC DNA]</scope>
    <source>
        <strain evidence="7">DSM 18016</strain>
    </source>
</reference>
<evidence type="ECO:0000256" key="2">
    <source>
        <dbReference type="ARBA" id="ARBA00022729"/>
    </source>
</evidence>